<gene>
    <name evidence="2" type="ORF">ACFQ16_01340</name>
</gene>
<dbReference type="Proteomes" id="UP001597018">
    <property type="component" value="Unassembled WGS sequence"/>
</dbReference>
<protein>
    <submittedName>
        <fullName evidence="2">Uncharacterized protein</fullName>
    </submittedName>
</protein>
<feature type="region of interest" description="Disordered" evidence="1">
    <location>
        <begin position="84"/>
        <end position="247"/>
    </location>
</feature>
<evidence type="ECO:0000256" key="1">
    <source>
        <dbReference type="SAM" id="MobiDB-lite"/>
    </source>
</evidence>
<evidence type="ECO:0000313" key="3">
    <source>
        <dbReference type="Proteomes" id="UP001597018"/>
    </source>
</evidence>
<sequence length="247" mass="25704">MTGTCAERGDWSLLCAWALRLAFVCTVAAVGWLGGHAIASAETGPSDEYGIEVDKPDVKPVQRPSVHVPEVAHPRIAKPEISVDVPAERPKINPPATRPVETEPPEVTVPTEEEAAPAPKPRLAPPAPRTAPHTAPVPQRAAEPVVRVVQSYPRHQHVHPPHAPAPVAAPNKPLHVAPLLPSSPDRLPPAPTASAAVMAGPGGEMRGALAILPGDPGTTSAARAEIPRADEPPVSSLLSFEPSASPD</sequence>
<proteinExistence type="predicted"/>
<keyword evidence="3" id="KW-1185">Reference proteome</keyword>
<accession>A0ABW3FMA9</accession>
<comment type="caution">
    <text evidence="2">The sequence shown here is derived from an EMBL/GenBank/DDBJ whole genome shotgun (WGS) entry which is preliminary data.</text>
</comment>
<reference evidence="3" key="1">
    <citation type="journal article" date="2019" name="Int. J. Syst. Evol. Microbiol.">
        <title>The Global Catalogue of Microorganisms (GCM) 10K type strain sequencing project: providing services to taxonomists for standard genome sequencing and annotation.</title>
        <authorList>
            <consortium name="The Broad Institute Genomics Platform"/>
            <consortium name="The Broad Institute Genome Sequencing Center for Infectious Disease"/>
            <person name="Wu L."/>
            <person name="Ma J."/>
        </authorList>
    </citation>
    <scope>NUCLEOTIDE SEQUENCE [LARGE SCALE GENOMIC DNA]</scope>
    <source>
        <strain evidence="3">CCUG 56401</strain>
    </source>
</reference>
<name>A0ABW3FMA9_9PSEU</name>
<dbReference type="RefSeq" id="WP_345601456.1">
    <property type="nucleotide sequence ID" value="NZ_BAABLT010000034.1"/>
</dbReference>
<dbReference type="EMBL" id="JBHTIW010000001">
    <property type="protein sequence ID" value="MFD0918375.1"/>
    <property type="molecule type" value="Genomic_DNA"/>
</dbReference>
<feature type="compositionally biased region" description="Low complexity" evidence="1">
    <location>
        <begin position="98"/>
        <end position="110"/>
    </location>
</feature>
<feature type="compositionally biased region" description="Pro residues" evidence="1">
    <location>
        <begin position="118"/>
        <end position="129"/>
    </location>
</feature>
<evidence type="ECO:0000313" key="2">
    <source>
        <dbReference type="EMBL" id="MFD0918375.1"/>
    </source>
</evidence>
<organism evidence="2 3">
    <name type="scientific">Saccharopolyspora rosea</name>
    <dbReference type="NCBI Taxonomy" id="524884"/>
    <lineage>
        <taxon>Bacteria</taxon>
        <taxon>Bacillati</taxon>
        <taxon>Actinomycetota</taxon>
        <taxon>Actinomycetes</taxon>
        <taxon>Pseudonocardiales</taxon>
        <taxon>Pseudonocardiaceae</taxon>
        <taxon>Saccharopolyspora</taxon>
    </lineage>
</organism>